<dbReference type="EMBL" id="JADEWZ010000010">
    <property type="protein sequence ID" value="MBE9115962.1"/>
    <property type="molecule type" value="Genomic_DNA"/>
</dbReference>
<evidence type="ECO:0000256" key="4">
    <source>
        <dbReference type="ARBA" id="ARBA00022764"/>
    </source>
</evidence>
<comment type="subcellular location">
    <subcellularLocation>
        <location evidence="1">Periplasm</location>
    </subcellularLocation>
</comment>
<name>A0A8J7DVU7_9CYAN</name>
<accession>A0A8J7DVU7</accession>
<evidence type="ECO:0000256" key="5">
    <source>
        <dbReference type="SAM" id="MobiDB-lite"/>
    </source>
</evidence>
<gene>
    <name evidence="6" type="ORF">IQ249_08660</name>
</gene>
<comment type="similarity">
    <text evidence="2">Belongs to the CpxP/Spy family.</text>
</comment>
<organism evidence="6 7">
    <name type="scientific">Lusitaniella coriacea LEGE 07157</name>
    <dbReference type="NCBI Taxonomy" id="945747"/>
    <lineage>
        <taxon>Bacteria</taxon>
        <taxon>Bacillati</taxon>
        <taxon>Cyanobacteriota</taxon>
        <taxon>Cyanophyceae</taxon>
        <taxon>Spirulinales</taxon>
        <taxon>Lusitaniellaceae</taxon>
        <taxon>Lusitaniella</taxon>
    </lineage>
</organism>
<proteinExistence type="inferred from homology"/>
<dbReference type="Proteomes" id="UP000654482">
    <property type="component" value="Unassembled WGS sequence"/>
</dbReference>
<feature type="compositionally biased region" description="Polar residues" evidence="5">
    <location>
        <begin position="80"/>
        <end position="99"/>
    </location>
</feature>
<dbReference type="AlphaFoldDB" id="A0A8J7DVU7"/>
<feature type="compositionally biased region" description="Polar residues" evidence="5">
    <location>
        <begin position="107"/>
        <end position="123"/>
    </location>
</feature>
<feature type="compositionally biased region" description="Basic and acidic residues" evidence="5">
    <location>
        <begin position="124"/>
        <end position="149"/>
    </location>
</feature>
<evidence type="ECO:0000256" key="3">
    <source>
        <dbReference type="ARBA" id="ARBA00022729"/>
    </source>
</evidence>
<evidence type="ECO:0000256" key="2">
    <source>
        <dbReference type="ARBA" id="ARBA00008441"/>
    </source>
</evidence>
<dbReference type="InterPro" id="IPR052211">
    <property type="entry name" value="Cpx_auxiliary_protein"/>
</dbReference>
<dbReference type="PANTHER" id="PTHR38102:SF1">
    <property type="entry name" value="PERIPLASMIC CHAPERONE SPY"/>
    <property type="match status" value="1"/>
</dbReference>
<dbReference type="GO" id="GO:0030288">
    <property type="term" value="C:outer membrane-bounded periplasmic space"/>
    <property type="evidence" value="ECO:0007669"/>
    <property type="project" value="TreeGrafter"/>
</dbReference>
<sequence length="149" mass="17598">MKIKLLPLLAGVTVLTLGFTPMIVSAQQGERQGRPPRMERLQSELNLTDAQRNQFEQLHEQTREQIKNILTSEQQQTVRNAIAQGQNPRQAMRSINLTEQQREQMRSIRQQTREQMQNLLTPEQRQRMQELKESRQGRRGQRREGRSQR</sequence>
<dbReference type="Gene3D" id="1.20.120.1490">
    <property type="match status" value="1"/>
</dbReference>
<protein>
    <submittedName>
        <fullName evidence="6">Spy/CpxP family protein refolding chaperone</fullName>
    </submittedName>
</protein>
<evidence type="ECO:0000256" key="1">
    <source>
        <dbReference type="ARBA" id="ARBA00004418"/>
    </source>
</evidence>
<keyword evidence="7" id="KW-1185">Reference proteome</keyword>
<feature type="region of interest" description="Disordered" evidence="5">
    <location>
        <begin position="80"/>
        <end position="149"/>
    </location>
</feature>
<dbReference type="GO" id="GO:0051082">
    <property type="term" value="F:unfolded protein binding"/>
    <property type="evidence" value="ECO:0007669"/>
    <property type="project" value="TreeGrafter"/>
</dbReference>
<dbReference type="Pfam" id="PF07813">
    <property type="entry name" value="LTXXQ"/>
    <property type="match status" value="1"/>
</dbReference>
<evidence type="ECO:0000313" key="7">
    <source>
        <dbReference type="Proteomes" id="UP000654482"/>
    </source>
</evidence>
<dbReference type="PANTHER" id="PTHR38102">
    <property type="entry name" value="PERIPLASMIC CHAPERONE SPY"/>
    <property type="match status" value="1"/>
</dbReference>
<keyword evidence="3" id="KW-0732">Signal</keyword>
<comment type="caution">
    <text evidence="6">The sequence shown here is derived from an EMBL/GenBank/DDBJ whole genome shotgun (WGS) entry which is preliminary data.</text>
</comment>
<evidence type="ECO:0000313" key="6">
    <source>
        <dbReference type="EMBL" id="MBE9115962.1"/>
    </source>
</evidence>
<reference evidence="6" key="1">
    <citation type="submission" date="2020-10" db="EMBL/GenBank/DDBJ databases">
        <authorList>
            <person name="Castelo-Branco R."/>
            <person name="Eusebio N."/>
            <person name="Adriana R."/>
            <person name="Vieira A."/>
            <person name="Brugerolle De Fraissinette N."/>
            <person name="Rezende De Castro R."/>
            <person name="Schneider M.P."/>
            <person name="Vasconcelos V."/>
            <person name="Leao P.N."/>
        </authorList>
    </citation>
    <scope>NUCLEOTIDE SEQUENCE</scope>
    <source>
        <strain evidence="6">LEGE 07157</strain>
    </source>
</reference>
<keyword evidence="4" id="KW-0574">Periplasm</keyword>
<dbReference type="RefSeq" id="WP_194029051.1">
    <property type="nucleotide sequence ID" value="NZ_JADEWZ010000010.1"/>
</dbReference>
<dbReference type="InterPro" id="IPR012899">
    <property type="entry name" value="LTXXQ"/>
</dbReference>